<keyword evidence="3" id="KW-1185">Reference proteome</keyword>
<gene>
    <name evidence="2" type="ORF">HanXRQr2_Chr14g0621981</name>
</gene>
<protein>
    <submittedName>
        <fullName evidence="2">Uncharacterized protein</fullName>
    </submittedName>
</protein>
<feature type="region of interest" description="Disordered" evidence="1">
    <location>
        <begin position="40"/>
        <end position="96"/>
    </location>
</feature>
<comment type="caution">
    <text evidence="2">The sequence shown here is derived from an EMBL/GenBank/DDBJ whole genome shotgun (WGS) entry which is preliminary data.</text>
</comment>
<evidence type="ECO:0000313" key="2">
    <source>
        <dbReference type="EMBL" id="KAF5767237.1"/>
    </source>
</evidence>
<name>A0A9K3E6E5_HELAN</name>
<reference evidence="2" key="1">
    <citation type="journal article" date="2017" name="Nature">
        <title>The sunflower genome provides insights into oil metabolism, flowering and Asterid evolution.</title>
        <authorList>
            <person name="Badouin H."/>
            <person name="Gouzy J."/>
            <person name="Grassa C.J."/>
            <person name="Murat F."/>
            <person name="Staton S.E."/>
            <person name="Cottret L."/>
            <person name="Lelandais-Briere C."/>
            <person name="Owens G.L."/>
            <person name="Carrere S."/>
            <person name="Mayjonade B."/>
            <person name="Legrand L."/>
            <person name="Gill N."/>
            <person name="Kane N.C."/>
            <person name="Bowers J.E."/>
            <person name="Hubner S."/>
            <person name="Bellec A."/>
            <person name="Berard A."/>
            <person name="Berges H."/>
            <person name="Blanchet N."/>
            <person name="Boniface M.C."/>
            <person name="Brunel D."/>
            <person name="Catrice O."/>
            <person name="Chaidir N."/>
            <person name="Claudel C."/>
            <person name="Donnadieu C."/>
            <person name="Faraut T."/>
            <person name="Fievet G."/>
            <person name="Helmstetter N."/>
            <person name="King M."/>
            <person name="Knapp S.J."/>
            <person name="Lai Z."/>
            <person name="Le Paslier M.C."/>
            <person name="Lippi Y."/>
            <person name="Lorenzon L."/>
            <person name="Mandel J.R."/>
            <person name="Marage G."/>
            <person name="Marchand G."/>
            <person name="Marquand E."/>
            <person name="Bret-Mestries E."/>
            <person name="Morien E."/>
            <person name="Nambeesan S."/>
            <person name="Nguyen T."/>
            <person name="Pegot-Espagnet P."/>
            <person name="Pouilly N."/>
            <person name="Raftis F."/>
            <person name="Sallet E."/>
            <person name="Schiex T."/>
            <person name="Thomas J."/>
            <person name="Vandecasteele C."/>
            <person name="Vares D."/>
            <person name="Vear F."/>
            <person name="Vautrin S."/>
            <person name="Crespi M."/>
            <person name="Mangin B."/>
            <person name="Burke J.M."/>
            <person name="Salse J."/>
            <person name="Munos S."/>
            <person name="Vincourt P."/>
            <person name="Rieseberg L.H."/>
            <person name="Langlade N.B."/>
        </authorList>
    </citation>
    <scope>NUCLEOTIDE SEQUENCE</scope>
    <source>
        <tissue evidence="2">Leaves</tissue>
    </source>
</reference>
<dbReference type="Gramene" id="mRNA:HanXRQr2_Chr14g0621981">
    <property type="protein sequence ID" value="CDS:HanXRQr2_Chr14g0621981.1"/>
    <property type="gene ID" value="HanXRQr2_Chr14g0621981"/>
</dbReference>
<sequence length="216" mass="24004">MDLVELLTAQGKSSTLQVQAQCKIDELKKICDDLDKDKDLEAARQGEQPRSSQGSEVATIAQVEGESGSGAMGGQEMGPSADDSGSLSDPDDQDFSTDVILDEGEVLIGQVEEWRTDDEIADKYAYVETCKGKNIEYDSVGVNMNDLRSYVFGDAPPNEITDPIQIPEEIRLASHKWFKSLPDQTQKKRYVNKKGEYTGQIISWDFDEQHSMVMIK</sequence>
<feature type="compositionally biased region" description="Gly residues" evidence="1">
    <location>
        <begin position="67"/>
        <end position="76"/>
    </location>
</feature>
<proteinExistence type="predicted"/>
<organism evidence="2 3">
    <name type="scientific">Helianthus annuus</name>
    <name type="common">Common sunflower</name>
    <dbReference type="NCBI Taxonomy" id="4232"/>
    <lineage>
        <taxon>Eukaryota</taxon>
        <taxon>Viridiplantae</taxon>
        <taxon>Streptophyta</taxon>
        <taxon>Embryophyta</taxon>
        <taxon>Tracheophyta</taxon>
        <taxon>Spermatophyta</taxon>
        <taxon>Magnoliopsida</taxon>
        <taxon>eudicotyledons</taxon>
        <taxon>Gunneridae</taxon>
        <taxon>Pentapetalae</taxon>
        <taxon>asterids</taxon>
        <taxon>campanulids</taxon>
        <taxon>Asterales</taxon>
        <taxon>Asteraceae</taxon>
        <taxon>Asteroideae</taxon>
        <taxon>Heliantheae alliance</taxon>
        <taxon>Heliantheae</taxon>
        <taxon>Helianthus</taxon>
    </lineage>
</organism>
<dbReference type="AlphaFoldDB" id="A0A9K3E6E5"/>
<reference evidence="2" key="2">
    <citation type="submission" date="2020-06" db="EMBL/GenBank/DDBJ databases">
        <title>Helianthus annuus Genome sequencing and assembly Release 2.</title>
        <authorList>
            <person name="Gouzy J."/>
            <person name="Langlade N."/>
            <person name="Munos S."/>
        </authorList>
    </citation>
    <scope>NUCLEOTIDE SEQUENCE</scope>
    <source>
        <tissue evidence="2">Leaves</tissue>
    </source>
</reference>
<evidence type="ECO:0000313" key="3">
    <source>
        <dbReference type="Proteomes" id="UP000215914"/>
    </source>
</evidence>
<evidence type="ECO:0000256" key="1">
    <source>
        <dbReference type="SAM" id="MobiDB-lite"/>
    </source>
</evidence>
<dbReference type="Proteomes" id="UP000215914">
    <property type="component" value="Unassembled WGS sequence"/>
</dbReference>
<dbReference type="EMBL" id="MNCJ02000329">
    <property type="protein sequence ID" value="KAF5767237.1"/>
    <property type="molecule type" value="Genomic_DNA"/>
</dbReference>
<accession>A0A9K3E6E5</accession>